<keyword evidence="3" id="KW-1185">Reference proteome</keyword>
<name>S7ZIB5_PENO1</name>
<evidence type="ECO:0000313" key="3">
    <source>
        <dbReference type="Proteomes" id="UP000019376"/>
    </source>
</evidence>
<evidence type="ECO:0000256" key="1">
    <source>
        <dbReference type="SAM" id="MobiDB-lite"/>
    </source>
</evidence>
<reference evidence="2 3" key="1">
    <citation type="journal article" date="2013" name="PLoS ONE">
        <title>Genomic and secretomic analyses reveal unique features of the lignocellulolytic enzyme system of Penicillium decumbens.</title>
        <authorList>
            <person name="Liu G."/>
            <person name="Zhang L."/>
            <person name="Wei X."/>
            <person name="Zou G."/>
            <person name="Qin Y."/>
            <person name="Ma L."/>
            <person name="Li J."/>
            <person name="Zheng H."/>
            <person name="Wang S."/>
            <person name="Wang C."/>
            <person name="Xun L."/>
            <person name="Zhao G.-P."/>
            <person name="Zhou Z."/>
            <person name="Qu Y."/>
        </authorList>
    </citation>
    <scope>NUCLEOTIDE SEQUENCE [LARGE SCALE GENOMIC DNA]</scope>
    <source>
        <strain evidence="3">114-2 / CGMCC 5302</strain>
    </source>
</reference>
<dbReference type="EMBL" id="KB644412">
    <property type="protein sequence ID" value="EPS30029.1"/>
    <property type="molecule type" value="Genomic_DNA"/>
</dbReference>
<gene>
    <name evidence="2" type="ORF">PDE_04979</name>
</gene>
<organism evidence="2 3">
    <name type="scientific">Penicillium oxalicum (strain 114-2 / CGMCC 5302)</name>
    <name type="common">Penicillium decumbens</name>
    <dbReference type="NCBI Taxonomy" id="933388"/>
    <lineage>
        <taxon>Eukaryota</taxon>
        <taxon>Fungi</taxon>
        <taxon>Dikarya</taxon>
        <taxon>Ascomycota</taxon>
        <taxon>Pezizomycotina</taxon>
        <taxon>Eurotiomycetes</taxon>
        <taxon>Eurotiomycetidae</taxon>
        <taxon>Eurotiales</taxon>
        <taxon>Aspergillaceae</taxon>
        <taxon>Penicillium</taxon>
    </lineage>
</organism>
<dbReference type="AlphaFoldDB" id="S7ZIB5"/>
<dbReference type="Proteomes" id="UP000019376">
    <property type="component" value="Unassembled WGS sequence"/>
</dbReference>
<dbReference type="HOGENOM" id="CLU_1496731_0_0_1"/>
<protein>
    <submittedName>
        <fullName evidence="2">Uncharacterized protein</fullName>
    </submittedName>
</protein>
<feature type="region of interest" description="Disordered" evidence="1">
    <location>
        <begin position="110"/>
        <end position="180"/>
    </location>
</feature>
<sequence>MGYIDHDPFTNRRDWNACTLGMLYPQSDFFWSVEHSPKTLMQAPSPNDKVLKQSSSRIEQDLNIPPLQTFGPQVACVARIGCIKDLSSGGLSGRQPFQLKREDETRDRRFLSSHSHQCRVSTSTRSSGPWRTVSRLYVPSDSIPPRLTRPLLPQTDGSLISRKQQRENEVSEGGIGRLGL</sequence>
<proteinExistence type="predicted"/>
<feature type="compositionally biased region" description="Polar residues" evidence="1">
    <location>
        <begin position="112"/>
        <end position="129"/>
    </location>
</feature>
<accession>S7ZIB5</accession>
<evidence type="ECO:0000313" key="2">
    <source>
        <dbReference type="EMBL" id="EPS30029.1"/>
    </source>
</evidence>
<feature type="compositionally biased region" description="Low complexity" evidence="1">
    <location>
        <begin position="144"/>
        <end position="153"/>
    </location>
</feature>